<proteinExistence type="predicted"/>
<comment type="caution">
    <text evidence="1">The sequence shown here is derived from an EMBL/GenBank/DDBJ whole genome shotgun (WGS) entry which is preliminary data.</text>
</comment>
<reference evidence="1" key="1">
    <citation type="submission" date="2021-10" db="EMBL/GenBank/DDBJ databases">
        <title>Tropical sea cucumber genome reveals ecological adaptation and Cuvierian tubules defense mechanism.</title>
        <authorList>
            <person name="Chen T."/>
        </authorList>
    </citation>
    <scope>NUCLEOTIDE SEQUENCE</scope>
    <source>
        <strain evidence="1">Nanhai2018</strain>
        <tissue evidence="1">Muscle</tissue>
    </source>
</reference>
<accession>A0A9Q1BGV2</accession>
<keyword evidence="2" id="KW-1185">Reference proteome</keyword>
<dbReference type="OrthoDB" id="419189at2759"/>
<gene>
    <name evidence="1" type="ORF">HOLleu_35403</name>
</gene>
<evidence type="ECO:0008006" key="3">
    <source>
        <dbReference type="Google" id="ProtNLM"/>
    </source>
</evidence>
<evidence type="ECO:0000313" key="1">
    <source>
        <dbReference type="EMBL" id="KAJ8025248.1"/>
    </source>
</evidence>
<sequence>MFMQMIHNNSIFSFKPDQTVANSSIEILEKCIQEIRQWMQQNFLKLNDDKTEFLLFGSRQQLSKVSIPYIKIGDSKIFPASQARSLGVTFDSAMTMEPHISNVIRSSSCHIRNIGKIRKFLNRDAAEQIVHSFITSRLDNGNSLLFGLPQSQINRLQRLQNTAARIVTLSRKSCHITPILCELHWLPVSFRITYKILLIVYKSLNGLAPVYISELINLYSPLRNLRSSNLCLLQGRRAKHSWGDRSFHVIAPRLWNALPLELKSCNNILVFKRLLKTHLMKLAFPDLL</sequence>
<dbReference type="Proteomes" id="UP001152320">
    <property type="component" value="Chromosome 18"/>
</dbReference>
<evidence type="ECO:0000313" key="2">
    <source>
        <dbReference type="Proteomes" id="UP001152320"/>
    </source>
</evidence>
<name>A0A9Q1BGV2_HOLLE</name>
<dbReference type="AlphaFoldDB" id="A0A9Q1BGV2"/>
<organism evidence="1 2">
    <name type="scientific">Holothuria leucospilota</name>
    <name type="common">Black long sea cucumber</name>
    <name type="synonym">Mertensiothuria leucospilota</name>
    <dbReference type="NCBI Taxonomy" id="206669"/>
    <lineage>
        <taxon>Eukaryota</taxon>
        <taxon>Metazoa</taxon>
        <taxon>Echinodermata</taxon>
        <taxon>Eleutherozoa</taxon>
        <taxon>Echinozoa</taxon>
        <taxon>Holothuroidea</taxon>
        <taxon>Aspidochirotacea</taxon>
        <taxon>Aspidochirotida</taxon>
        <taxon>Holothuriidae</taxon>
        <taxon>Holothuria</taxon>
    </lineage>
</organism>
<dbReference type="EMBL" id="JAIZAY010000018">
    <property type="protein sequence ID" value="KAJ8025248.1"/>
    <property type="molecule type" value="Genomic_DNA"/>
</dbReference>
<dbReference type="PANTHER" id="PTHR33332">
    <property type="entry name" value="REVERSE TRANSCRIPTASE DOMAIN-CONTAINING PROTEIN"/>
    <property type="match status" value="1"/>
</dbReference>
<protein>
    <recommendedName>
        <fullName evidence="3">Reverse transcriptase domain-containing protein</fullName>
    </recommendedName>
</protein>